<keyword evidence="1" id="KW-0732">Signal</keyword>
<dbReference type="AlphaFoldDB" id="A0A0G4P6J2"/>
<accession>A0A0G4P6J2</accession>
<evidence type="ECO:0000256" key="1">
    <source>
        <dbReference type="SAM" id="SignalP"/>
    </source>
</evidence>
<evidence type="ECO:0000313" key="3">
    <source>
        <dbReference type="Proteomes" id="UP000053732"/>
    </source>
</evidence>
<gene>
    <name evidence="2" type="ORF">PCAMFM013_S006g000369</name>
</gene>
<name>A0A0G4P6J2_PENC3</name>
<dbReference type="EMBL" id="HG793139">
    <property type="protein sequence ID" value="CRL21829.1"/>
    <property type="molecule type" value="Genomic_DNA"/>
</dbReference>
<reference evidence="2 3" key="1">
    <citation type="journal article" date="2014" name="Nat. Commun.">
        <title>Multiple recent horizontal transfers of a large genomic region in cheese making fungi.</title>
        <authorList>
            <person name="Cheeseman K."/>
            <person name="Ropars J."/>
            <person name="Renault P."/>
            <person name="Dupont J."/>
            <person name="Gouzy J."/>
            <person name="Branca A."/>
            <person name="Abraham A.L."/>
            <person name="Ceppi M."/>
            <person name="Conseiller E."/>
            <person name="Debuchy R."/>
            <person name="Malagnac F."/>
            <person name="Goarin A."/>
            <person name="Silar P."/>
            <person name="Lacoste S."/>
            <person name="Sallet E."/>
            <person name="Bensimon A."/>
            <person name="Giraud T."/>
            <person name="Brygoo Y."/>
        </authorList>
    </citation>
    <scope>NUCLEOTIDE SEQUENCE [LARGE SCALE GENOMIC DNA]</scope>
    <source>
        <strain evidence="3">FM 013</strain>
    </source>
</reference>
<evidence type="ECO:0000313" key="2">
    <source>
        <dbReference type="EMBL" id="CRL21829.1"/>
    </source>
</evidence>
<keyword evidence="3" id="KW-1185">Reference proteome</keyword>
<protein>
    <submittedName>
        <fullName evidence="2">Str. FM013</fullName>
    </submittedName>
</protein>
<proteinExistence type="predicted"/>
<organism evidence="2 3">
    <name type="scientific">Penicillium camemberti (strain FM 013)</name>
    <dbReference type="NCBI Taxonomy" id="1429867"/>
    <lineage>
        <taxon>Eukaryota</taxon>
        <taxon>Fungi</taxon>
        <taxon>Dikarya</taxon>
        <taxon>Ascomycota</taxon>
        <taxon>Pezizomycotina</taxon>
        <taxon>Eurotiomycetes</taxon>
        <taxon>Eurotiomycetidae</taxon>
        <taxon>Eurotiales</taxon>
        <taxon>Aspergillaceae</taxon>
        <taxon>Penicillium</taxon>
    </lineage>
</organism>
<sequence>MVAFSTKTIVTATLAMGLSAPALACVEFSGSINTDTFGGDLKSVENGVQTCSGSIQTGNKNVANTS</sequence>
<feature type="chain" id="PRO_5005195439" evidence="1">
    <location>
        <begin position="25"/>
        <end position="66"/>
    </location>
</feature>
<dbReference type="Proteomes" id="UP000053732">
    <property type="component" value="Unassembled WGS sequence"/>
</dbReference>
<feature type="signal peptide" evidence="1">
    <location>
        <begin position="1"/>
        <end position="24"/>
    </location>
</feature>